<keyword evidence="2" id="KW-0285">Flavoprotein</keyword>
<evidence type="ECO:0000256" key="4">
    <source>
        <dbReference type="ARBA" id="ARBA00022857"/>
    </source>
</evidence>
<dbReference type="SUPFAM" id="SSF51395">
    <property type="entry name" value="FMN-linked oxidoreductases"/>
    <property type="match status" value="1"/>
</dbReference>
<feature type="domain" description="NADH:flavin oxidoreductase/NADH oxidase N-terminal" evidence="6">
    <location>
        <begin position="116"/>
        <end position="309"/>
    </location>
</feature>
<dbReference type="Proteomes" id="UP000515913">
    <property type="component" value="Chromosome"/>
</dbReference>
<comment type="cofactor">
    <cofactor evidence="1">
        <name>FMN</name>
        <dbReference type="ChEBI" id="CHEBI:58210"/>
    </cofactor>
</comment>
<keyword evidence="3" id="KW-0288">FMN</keyword>
<proteinExistence type="predicted"/>
<dbReference type="GO" id="GO:0010181">
    <property type="term" value="F:FMN binding"/>
    <property type="evidence" value="ECO:0007669"/>
    <property type="project" value="InterPro"/>
</dbReference>
<evidence type="ECO:0000256" key="2">
    <source>
        <dbReference type="ARBA" id="ARBA00022630"/>
    </source>
</evidence>
<organism evidence="7 8">
    <name type="scientific">Fusobacterium hominis</name>
    <dbReference type="NCBI Taxonomy" id="2764326"/>
    <lineage>
        <taxon>Bacteria</taxon>
        <taxon>Fusobacteriati</taxon>
        <taxon>Fusobacteriota</taxon>
        <taxon>Fusobacteriia</taxon>
        <taxon>Fusobacteriales</taxon>
        <taxon>Fusobacteriaceae</taxon>
        <taxon>Fusobacterium</taxon>
    </lineage>
</organism>
<evidence type="ECO:0000256" key="1">
    <source>
        <dbReference type="ARBA" id="ARBA00001917"/>
    </source>
</evidence>
<dbReference type="Gene3D" id="3.20.20.70">
    <property type="entry name" value="Aldolase class I"/>
    <property type="match status" value="1"/>
</dbReference>
<dbReference type="GO" id="GO:0050661">
    <property type="term" value="F:NADP binding"/>
    <property type="evidence" value="ECO:0007669"/>
    <property type="project" value="InterPro"/>
</dbReference>
<reference evidence="7 8" key="1">
    <citation type="submission" date="2020-08" db="EMBL/GenBank/DDBJ databases">
        <authorList>
            <person name="Liu C."/>
            <person name="Sun Q."/>
        </authorList>
    </citation>
    <scope>NUCLEOTIDE SEQUENCE [LARGE SCALE GENOMIC DNA]</scope>
    <source>
        <strain evidence="7 8">NSJ-57</strain>
    </source>
</reference>
<evidence type="ECO:0000256" key="5">
    <source>
        <dbReference type="ARBA" id="ARBA00023002"/>
    </source>
</evidence>
<accession>A0A7G9GXB4</accession>
<dbReference type="AlphaFoldDB" id="A0A7G9GXB4"/>
<keyword evidence="8" id="KW-1185">Reference proteome</keyword>
<dbReference type="EMBL" id="CP060637">
    <property type="protein sequence ID" value="QNM15446.1"/>
    <property type="molecule type" value="Genomic_DNA"/>
</dbReference>
<sequence length="319" mass="36438">MTSLFDPLKIRNIEIKNRIVLPPLVRFSIVGTDGYVTDDLIKWYEDVAQGGTGLIIVEATCVSEDGKLRENQLGLWNDSFTDGLSKIADKCHEYNVPVMIQIHHAGFKDKIKEVPTTTLEKILEDFKSAFVRAKKAGFDGIEIHGAHTYLISQLNSRLWNTRDDKFGGDFLRRMYFSKRLIEETRYLFDDNFILGYRMGGNEPELQDGIEIAKYLESLGVDILHVSSGVPNPEYLREEKVDVPDDFPLDWVVYMGTVIKKHVNIPVIGVRKIKKEKDASWLIENNLLDFVAVGRAMIARPYWANVAKKEYDARHGIKNS</sequence>
<evidence type="ECO:0000313" key="7">
    <source>
        <dbReference type="EMBL" id="QNM15446.1"/>
    </source>
</evidence>
<feature type="domain" description="NADH:flavin oxidoreductase/NADH oxidase N-terminal" evidence="6">
    <location>
        <begin position="3"/>
        <end position="114"/>
    </location>
</feature>
<dbReference type="PANTHER" id="PTHR43303:SF4">
    <property type="entry name" value="NADPH DEHYDROGENASE C23G7.10C-RELATED"/>
    <property type="match status" value="1"/>
</dbReference>
<dbReference type="RefSeq" id="WP_176837462.1">
    <property type="nucleotide sequence ID" value="NZ_CP060637.1"/>
</dbReference>
<keyword evidence="5" id="KW-0560">Oxidoreductase</keyword>
<dbReference type="GO" id="GO:0003959">
    <property type="term" value="F:NADPH dehydrogenase activity"/>
    <property type="evidence" value="ECO:0007669"/>
    <property type="project" value="InterPro"/>
</dbReference>
<name>A0A7G9GXB4_9FUSO</name>
<gene>
    <name evidence="7" type="ORF">H9Q81_00995</name>
</gene>
<protein>
    <submittedName>
        <fullName evidence="7">NADH:flavin oxidoreductase</fullName>
    </submittedName>
</protein>
<dbReference type="CDD" id="cd02803">
    <property type="entry name" value="OYE_like_FMN_family"/>
    <property type="match status" value="1"/>
</dbReference>
<dbReference type="KEGG" id="fho:H9Q81_00995"/>
<evidence type="ECO:0000256" key="3">
    <source>
        <dbReference type="ARBA" id="ARBA00022643"/>
    </source>
</evidence>
<dbReference type="InterPro" id="IPR001155">
    <property type="entry name" value="OxRdtase_FMN_N"/>
</dbReference>
<dbReference type="InterPro" id="IPR044152">
    <property type="entry name" value="YqjM-like"/>
</dbReference>
<dbReference type="Pfam" id="PF00724">
    <property type="entry name" value="Oxidored_FMN"/>
    <property type="match status" value="2"/>
</dbReference>
<evidence type="ECO:0000313" key="8">
    <source>
        <dbReference type="Proteomes" id="UP000515913"/>
    </source>
</evidence>
<dbReference type="PANTHER" id="PTHR43303">
    <property type="entry name" value="NADPH DEHYDROGENASE C23G7.10C-RELATED"/>
    <property type="match status" value="1"/>
</dbReference>
<keyword evidence="4" id="KW-0521">NADP</keyword>
<evidence type="ECO:0000259" key="6">
    <source>
        <dbReference type="Pfam" id="PF00724"/>
    </source>
</evidence>
<dbReference type="InterPro" id="IPR013785">
    <property type="entry name" value="Aldolase_TIM"/>
</dbReference>